<evidence type="ECO:0008006" key="3">
    <source>
        <dbReference type="Google" id="ProtNLM"/>
    </source>
</evidence>
<organism evidence="1 2">
    <name type="scientific">Rhizophagus irregularis</name>
    <dbReference type="NCBI Taxonomy" id="588596"/>
    <lineage>
        <taxon>Eukaryota</taxon>
        <taxon>Fungi</taxon>
        <taxon>Fungi incertae sedis</taxon>
        <taxon>Mucoromycota</taxon>
        <taxon>Glomeromycotina</taxon>
        <taxon>Glomeromycetes</taxon>
        <taxon>Glomerales</taxon>
        <taxon>Glomeraceae</taxon>
        <taxon>Rhizophagus</taxon>
    </lineage>
</organism>
<dbReference type="Proteomes" id="UP000233469">
    <property type="component" value="Unassembled WGS sequence"/>
</dbReference>
<name>A0A2N1KXH3_9GLOM</name>
<accession>A0A2N1KXH3</accession>
<sequence length="103" mass="11904">MDLAKACTLCSHLLKYKNKEKGIDNPIKWWSSIELESSYLQQLAIHLFSVCPNSASCEHGFLICGWLSNKRHLKLGVERLELMLKLITYYRSNVSHELAFYGK</sequence>
<dbReference type="VEuPathDB" id="FungiDB:RhiirA1_402168"/>
<gene>
    <name evidence="1" type="ORF">RhiirC2_804677</name>
</gene>
<protein>
    <recommendedName>
        <fullName evidence="3">HAT C-terminal dimerisation domain-containing protein</fullName>
    </recommendedName>
</protein>
<evidence type="ECO:0000313" key="2">
    <source>
        <dbReference type="Proteomes" id="UP000233469"/>
    </source>
</evidence>
<dbReference type="SUPFAM" id="SSF53098">
    <property type="entry name" value="Ribonuclease H-like"/>
    <property type="match status" value="1"/>
</dbReference>
<evidence type="ECO:0000313" key="1">
    <source>
        <dbReference type="EMBL" id="PKK41844.1"/>
    </source>
</evidence>
<reference evidence="1 2" key="1">
    <citation type="submission" date="2016-04" db="EMBL/GenBank/DDBJ databases">
        <title>Genome analyses suggest a sexual origin of heterokaryosis in a supposedly ancient asexual fungus.</title>
        <authorList>
            <person name="Ropars J."/>
            <person name="Sedzielewska K."/>
            <person name="Noel J."/>
            <person name="Charron P."/>
            <person name="Farinelli L."/>
            <person name="Marton T."/>
            <person name="Kruger M."/>
            <person name="Pelin A."/>
            <person name="Brachmann A."/>
            <person name="Corradi N."/>
        </authorList>
    </citation>
    <scope>NUCLEOTIDE SEQUENCE [LARGE SCALE GENOMIC DNA]</scope>
    <source>
        <strain evidence="1 2">C2</strain>
    </source>
</reference>
<dbReference type="AlphaFoldDB" id="A0A2N1KXH3"/>
<feature type="non-terminal residue" evidence="1">
    <location>
        <position position="103"/>
    </location>
</feature>
<dbReference type="VEuPathDB" id="FungiDB:FUN_012864"/>
<dbReference type="InterPro" id="IPR012337">
    <property type="entry name" value="RNaseH-like_sf"/>
</dbReference>
<dbReference type="EMBL" id="LLXL01009697">
    <property type="protein sequence ID" value="PKK41844.1"/>
    <property type="molecule type" value="Genomic_DNA"/>
</dbReference>
<proteinExistence type="predicted"/>
<reference evidence="1 2" key="2">
    <citation type="submission" date="2017-10" db="EMBL/GenBank/DDBJ databases">
        <title>Extensive intraspecific genome diversity in a model arbuscular mycorrhizal fungus.</title>
        <authorList>
            <person name="Chen E.C.H."/>
            <person name="Morin E."/>
            <person name="Baudet D."/>
            <person name="Noel J."/>
            <person name="Ndikumana S."/>
            <person name="Charron P."/>
            <person name="St-Onge C."/>
            <person name="Giorgi J."/>
            <person name="Grigoriev I.V."/>
            <person name="Roux C."/>
            <person name="Martin F.M."/>
            <person name="Corradi N."/>
        </authorList>
    </citation>
    <scope>NUCLEOTIDE SEQUENCE [LARGE SCALE GENOMIC DNA]</scope>
    <source>
        <strain evidence="1 2">C2</strain>
    </source>
</reference>
<comment type="caution">
    <text evidence="1">The sequence shown here is derived from an EMBL/GenBank/DDBJ whole genome shotgun (WGS) entry which is preliminary data.</text>
</comment>